<dbReference type="NCBIfam" id="TIGR00521">
    <property type="entry name" value="coaBC_dfp"/>
    <property type="match status" value="1"/>
</dbReference>
<evidence type="ECO:0000313" key="7">
    <source>
        <dbReference type="EMBL" id="QFQ02405.1"/>
    </source>
</evidence>
<reference evidence="8" key="1">
    <citation type="submission" date="2019-10" db="EMBL/GenBank/DDBJ databases">
        <title>Complete genome sequence of Corynebacterium urogenitalis DSM 108747, isolated from the genital tract of a cow.</title>
        <authorList>
            <person name="Ruckert C."/>
            <person name="Ballas P."/>
            <person name="Wagener K."/>
            <person name="Drillich M."/>
            <person name="Kaempfer P."/>
            <person name="Busse H.-J."/>
            <person name="Ehling-Schulz M."/>
        </authorList>
    </citation>
    <scope>NUCLEOTIDE SEQUENCE [LARGE SCALE GENOMIC DNA]</scope>
    <source>
        <strain evidence="8">LMM 1652</strain>
    </source>
</reference>
<dbReference type="SUPFAM" id="SSF52507">
    <property type="entry name" value="Homo-oligomeric flavin-containing Cys decarboxylases, HFCD"/>
    <property type="match status" value="1"/>
</dbReference>
<dbReference type="Gene3D" id="3.40.50.10300">
    <property type="entry name" value="CoaB-like"/>
    <property type="match status" value="1"/>
</dbReference>
<dbReference type="InterPro" id="IPR003382">
    <property type="entry name" value="Flavoprotein"/>
</dbReference>
<organism evidence="7 8">
    <name type="scientific">Corynebacterium urogenitale</name>
    <dbReference type="NCBI Taxonomy" id="2487892"/>
    <lineage>
        <taxon>Bacteria</taxon>
        <taxon>Bacillati</taxon>
        <taxon>Actinomycetota</taxon>
        <taxon>Actinomycetes</taxon>
        <taxon>Mycobacteriales</taxon>
        <taxon>Corynebacteriaceae</taxon>
        <taxon>Corynebacterium</taxon>
    </lineage>
</organism>
<dbReference type="OrthoDB" id="9802554at2"/>
<comment type="cofactor">
    <cofactor evidence="3">
        <name>Mg(2+)</name>
        <dbReference type="ChEBI" id="CHEBI:18420"/>
    </cofactor>
</comment>
<evidence type="ECO:0000313" key="8">
    <source>
        <dbReference type="Proteomes" id="UP000326711"/>
    </source>
</evidence>
<dbReference type="SUPFAM" id="SSF102645">
    <property type="entry name" value="CoaB-like"/>
    <property type="match status" value="1"/>
</dbReference>
<dbReference type="UniPathway" id="UPA00241">
    <property type="reaction ID" value="UER00353"/>
</dbReference>
<keyword evidence="3" id="KW-0460">Magnesium</keyword>
<accession>A0A5J6Z9M1</accession>
<dbReference type="InterPro" id="IPR005252">
    <property type="entry name" value="CoaBC"/>
</dbReference>
<dbReference type="Gene3D" id="3.40.50.1950">
    <property type="entry name" value="Flavin prenyltransferase-like"/>
    <property type="match status" value="1"/>
</dbReference>
<comment type="similarity">
    <text evidence="3 4">In the C-terminal section; belongs to the PPC synthetase family.</text>
</comment>
<keyword evidence="3" id="KW-0479">Metal-binding</keyword>
<dbReference type="GO" id="GO:0071513">
    <property type="term" value="C:phosphopantothenoylcysteine decarboxylase complex"/>
    <property type="evidence" value="ECO:0007669"/>
    <property type="project" value="TreeGrafter"/>
</dbReference>
<dbReference type="RefSeq" id="WP_151903776.1">
    <property type="nucleotide sequence ID" value="NZ_CP045032.1"/>
</dbReference>
<evidence type="ECO:0000256" key="3">
    <source>
        <dbReference type="HAMAP-Rule" id="MF_02225"/>
    </source>
</evidence>
<dbReference type="GO" id="GO:0010181">
    <property type="term" value="F:FMN binding"/>
    <property type="evidence" value="ECO:0007669"/>
    <property type="project" value="UniProtKB-UniRule"/>
</dbReference>
<feature type="binding site" evidence="3">
    <location>
        <begin position="309"/>
        <end position="312"/>
    </location>
    <ligand>
        <name>CTP</name>
        <dbReference type="ChEBI" id="CHEBI:37563"/>
    </ligand>
</feature>
<dbReference type="HAMAP" id="MF_02225">
    <property type="entry name" value="CoaBC"/>
    <property type="match status" value="1"/>
</dbReference>
<comment type="pathway">
    <text evidence="3 4">Cofactor biosynthesis; coenzyme A biosynthesis; CoA from (R)-pantothenate: step 3/5.</text>
</comment>
<comment type="similarity">
    <text evidence="3 4">In the N-terminal section; belongs to the HFCD (homo-oligomeric flavin containing Cys decarboxylase) superfamily.</text>
</comment>
<feature type="domain" description="Flavoprotein" evidence="5">
    <location>
        <begin position="4"/>
        <end position="149"/>
    </location>
</feature>
<feature type="binding site" evidence="3">
    <location>
        <position position="290"/>
    </location>
    <ligand>
        <name>CTP</name>
        <dbReference type="ChEBI" id="CHEBI:37563"/>
    </ligand>
</feature>
<feature type="domain" description="DNA/pantothenate metabolism flavoprotein C-terminal" evidence="6">
    <location>
        <begin position="186"/>
        <end position="412"/>
    </location>
</feature>
<dbReference type="GO" id="GO:0004632">
    <property type="term" value="F:phosphopantothenate--cysteine ligase activity"/>
    <property type="evidence" value="ECO:0007669"/>
    <property type="project" value="UniProtKB-UniRule"/>
</dbReference>
<evidence type="ECO:0000259" key="6">
    <source>
        <dbReference type="Pfam" id="PF04127"/>
    </source>
</evidence>
<protein>
    <recommendedName>
        <fullName evidence="3">Coenzyme A biosynthesis bifunctional protein CoaBC</fullName>
    </recommendedName>
    <alternativeName>
        <fullName evidence="3">DNA/pantothenate metabolism flavoprotein</fullName>
    </alternativeName>
    <alternativeName>
        <fullName evidence="3">Phosphopantothenoylcysteine synthetase/decarboxylase</fullName>
        <shortName evidence="3">PPCS-PPCDC</shortName>
    </alternativeName>
    <domain>
        <recommendedName>
            <fullName evidence="3">Phosphopantothenoylcysteine decarboxylase</fullName>
            <shortName evidence="3">PPC decarboxylase</shortName>
            <shortName evidence="3">PPC-DC</shortName>
            <ecNumber evidence="3">4.1.1.36</ecNumber>
        </recommendedName>
        <alternativeName>
            <fullName evidence="3">CoaC</fullName>
        </alternativeName>
    </domain>
    <domain>
        <recommendedName>
            <fullName evidence="3">Phosphopantothenate--cysteine ligase</fullName>
            <ecNumber evidence="3">6.3.2.5</ecNumber>
        </recommendedName>
        <alternativeName>
            <fullName evidence="3">CoaB</fullName>
        </alternativeName>
        <alternativeName>
            <fullName evidence="3">Phosphopantothenoylcysteine synthetase</fullName>
            <shortName evidence="3">PPC synthetase</shortName>
            <shortName evidence="3">PPC-S</shortName>
        </alternativeName>
    </domain>
</protein>
<dbReference type="InterPro" id="IPR007085">
    <property type="entry name" value="DNA/pantothenate-metab_flavo_C"/>
</dbReference>
<feature type="region of interest" description="Phosphopantothenoylcysteine decarboxylase" evidence="3">
    <location>
        <begin position="1"/>
        <end position="190"/>
    </location>
</feature>
<comment type="function">
    <text evidence="4">Catalyzes two steps in the biosynthesis of coenzyme A. In the first step cysteine is conjugated to 4'-phosphopantothenate to form 4-phosphopantothenoylcysteine, in the latter compound is decarboxylated to form 4'-phosphopantotheine.</text>
</comment>
<dbReference type="EMBL" id="CP045032">
    <property type="protein sequence ID" value="QFQ02405.1"/>
    <property type="molecule type" value="Genomic_DNA"/>
</dbReference>
<sequence>MPLRVVIGVGGGIAAYKAAHLVRYFTEKGHHVNVIPTPSALKFVGAATFEALSGHPVSTDVFDSVDEVQHVRLGQEADLIVIAPATADLMARLAGGRADDLLTSSCLVATCPIVLAPAMHTEMWENPATTANVATLRKRGIVVLEPSHGRLTGKDTGPGRLPEPDHIGTLALAVARCGASAFDHSLEGRKVVITAGGTVEPLDPVRFLSNASSGRQGFALADVAAQRGAQVTIIQARTEPLPTPSGATIVPAMSALELKAAVDEHAQDADVVIMAAAVADYRPVNAAASKMKKGANDTDLSTLELTENPDILAALVKQREAGAIDAETVIVGFAAETGDDKSTPLEHGIRKLAKKGCDLLMCNAVGDGRVFGQEDNAGWLLTAGESADKPVITEVHTGPKLDIAVQMWNAVETLMNER</sequence>
<keyword evidence="2 3" id="KW-0456">Lyase</keyword>
<gene>
    <name evidence="3 7" type="primary">coaBC</name>
    <name evidence="7" type="ORF">CUROG_05170</name>
</gene>
<feature type="binding site" evidence="3">
    <location>
        <position position="333"/>
    </location>
    <ligand>
        <name>CTP</name>
        <dbReference type="ChEBI" id="CHEBI:37563"/>
    </ligand>
</feature>
<feature type="binding site" evidence="3">
    <location>
        <position position="351"/>
    </location>
    <ligand>
        <name>CTP</name>
        <dbReference type="ChEBI" id="CHEBI:37563"/>
    </ligand>
</feature>
<comment type="pathway">
    <text evidence="3 4">Cofactor biosynthesis; coenzyme A biosynthesis; CoA from (R)-pantothenate: step 2/5.</text>
</comment>
<keyword evidence="3" id="KW-0511">Multifunctional enzyme</keyword>
<dbReference type="Pfam" id="PF02441">
    <property type="entry name" value="Flavoprotein"/>
    <property type="match status" value="1"/>
</dbReference>
<feature type="region of interest" description="Phosphopantothenate--cysteine ligase" evidence="3">
    <location>
        <begin position="191"/>
        <end position="418"/>
    </location>
</feature>
<comment type="catalytic activity">
    <reaction evidence="3 4">
        <text>(R)-4'-phosphopantothenate + L-cysteine + CTP = N-[(R)-4-phosphopantothenoyl]-L-cysteine + CMP + diphosphate + H(+)</text>
        <dbReference type="Rhea" id="RHEA:19397"/>
        <dbReference type="ChEBI" id="CHEBI:10986"/>
        <dbReference type="ChEBI" id="CHEBI:15378"/>
        <dbReference type="ChEBI" id="CHEBI:33019"/>
        <dbReference type="ChEBI" id="CHEBI:35235"/>
        <dbReference type="ChEBI" id="CHEBI:37563"/>
        <dbReference type="ChEBI" id="CHEBI:59458"/>
        <dbReference type="ChEBI" id="CHEBI:60377"/>
        <dbReference type="EC" id="6.3.2.5"/>
    </reaction>
</comment>
<dbReference type="GO" id="GO:0015941">
    <property type="term" value="P:pantothenate catabolic process"/>
    <property type="evidence" value="ECO:0007669"/>
    <property type="project" value="InterPro"/>
</dbReference>
<keyword evidence="3 4" id="KW-0288">FMN</keyword>
<dbReference type="KEGG" id="cuo:CUROG_05170"/>
<dbReference type="EC" id="6.3.2.5" evidence="3"/>
<comment type="cofactor">
    <cofactor evidence="3">
        <name>FMN</name>
        <dbReference type="ChEBI" id="CHEBI:58210"/>
    </cofactor>
    <text evidence="3">Binds 1 FMN per subunit.</text>
</comment>
<comment type="caution">
    <text evidence="3">Lacks conserved residue(s) required for the propagation of feature annotation.</text>
</comment>
<dbReference type="PANTHER" id="PTHR14359">
    <property type="entry name" value="HOMO-OLIGOMERIC FLAVIN CONTAINING CYS DECARBOXYLASE FAMILY"/>
    <property type="match status" value="1"/>
</dbReference>
<proteinExistence type="inferred from homology"/>
<feature type="binding site" evidence="3">
    <location>
        <position position="280"/>
    </location>
    <ligand>
        <name>CTP</name>
        <dbReference type="ChEBI" id="CHEBI:37563"/>
    </ligand>
</feature>
<comment type="catalytic activity">
    <reaction evidence="3 4">
        <text>N-[(R)-4-phosphopantothenoyl]-L-cysteine + H(+) = (R)-4'-phosphopantetheine + CO2</text>
        <dbReference type="Rhea" id="RHEA:16793"/>
        <dbReference type="ChEBI" id="CHEBI:15378"/>
        <dbReference type="ChEBI" id="CHEBI:16526"/>
        <dbReference type="ChEBI" id="CHEBI:59458"/>
        <dbReference type="ChEBI" id="CHEBI:61723"/>
        <dbReference type="EC" id="4.1.1.36"/>
    </reaction>
</comment>
<dbReference type="EC" id="4.1.1.36" evidence="3"/>
<dbReference type="GO" id="GO:0004633">
    <property type="term" value="F:phosphopantothenoylcysteine decarboxylase activity"/>
    <property type="evidence" value="ECO:0007669"/>
    <property type="project" value="UniProtKB-UniRule"/>
</dbReference>
<evidence type="ECO:0000259" key="5">
    <source>
        <dbReference type="Pfam" id="PF02441"/>
    </source>
</evidence>
<evidence type="ECO:0000256" key="1">
    <source>
        <dbReference type="ARBA" id="ARBA00022793"/>
    </source>
</evidence>
<dbReference type="PANTHER" id="PTHR14359:SF6">
    <property type="entry name" value="PHOSPHOPANTOTHENOYLCYSTEINE DECARBOXYLASE"/>
    <property type="match status" value="1"/>
</dbReference>
<keyword evidence="3 4" id="KW-0436">Ligase</keyword>
<feature type="binding site" evidence="3">
    <location>
        <position position="355"/>
    </location>
    <ligand>
        <name>CTP</name>
        <dbReference type="ChEBI" id="CHEBI:37563"/>
    </ligand>
</feature>
<keyword evidence="3 4" id="KW-0285">Flavoprotein</keyword>
<dbReference type="AlphaFoldDB" id="A0A5J6Z9M1"/>
<keyword evidence="1 3" id="KW-0210">Decarboxylase</keyword>
<dbReference type="GO" id="GO:0046872">
    <property type="term" value="F:metal ion binding"/>
    <property type="evidence" value="ECO:0007669"/>
    <property type="project" value="UniProtKB-KW"/>
</dbReference>
<evidence type="ECO:0000256" key="2">
    <source>
        <dbReference type="ARBA" id="ARBA00023239"/>
    </source>
</evidence>
<dbReference type="GO" id="GO:0015937">
    <property type="term" value="P:coenzyme A biosynthetic process"/>
    <property type="evidence" value="ECO:0007669"/>
    <property type="project" value="UniProtKB-UniRule"/>
</dbReference>
<evidence type="ECO:0000256" key="4">
    <source>
        <dbReference type="RuleBase" id="RU364078"/>
    </source>
</evidence>
<name>A0A5J6Z9M1_9CORY</name>
<dbReference type="InterPro" id="IPR036551">
    <property type="entry name" value="Flavin_trans-like"/>
</dbReference>
<dbReference type="InterPro" id="IPR035929">
    <property type="entry name" value="CoaB-like_sf"/>
</dbReference>
<comment type="function">
    <text evidence="3">Catalyzes two sequential steps in the biosynthesis of coenzyme A. In the first step cysteine is conjugated to 4'-phosphopantothenate to form 4-phosphopantothenoylcysteine. In the second step the latter compound is decarboxylated to form 4'-phosphopantotheine.</text>
</comment>
<dbReference type="Pfam" id="PF04127">
    <property type="entry name" value="DFP"/>
    <property type="match status" value="1"/>
</dbReference>
<dbReference type="Proteomes" id="UP000326711">
    <property type="component" value="Chromosome"/>
</dbReference>
<keyword evidence="8" id="KW-1185">Reference proteome</keyword>